<sequence>MLMICFGLLLGFNAGGAVQLTAGPALPVPFLADVVAAGCAVASFGTLFSMPWRLLPLPIVAGMLGHAARWALISLVGANVATGAFIACILISIIVAPVVDRLHLPFAALGFSAAVSMVPGFFLFRAASATVELVSMGPRASADLLTNIAADGVTAFLTILAMTFGLILPRMMLEHFSLHPSER</sequence>
<evidence type="ECO:0000256" key="5">
    <source>
        <dbReference type="ARBA" id="ARBA00034125"/>
    </source>
</evidence>
<evidence type="ECO:0000256" key="2">
    <source>
        <dbReference type="ARBA" id="ARBA00022692"/>
    </source>
</evidence>
<dbReference type="EMBL" id="JAFCJH010000010">
    <property type="protein sequence ID" value="MBR0796261.1"/>
    <property type="molecule type" value="Genomic_DNA"/>
</dbReference>
<accession>A0ABS5FIP3</accession>
<feature type="transmembrane region" description="Helical" evidence="6">
    <location>
        <begin position="102"/>
        <end position="124"/>
    </location>
</feature>
<feature type="domain" description="Threonine/Serine exporter ThrE" evidence="7">
    <location>
        <begin position="34"/>
        <end position="171"/>
    </location>
</feature>
<organism evidence="8 9">
    <name type="scientific">Bradyrhizobium jicamae</name>
    <dbReference type="NCBI Taxonomy" id="280332"/>
    <lineage>
        <taxon>Bacteria</taxon>
        <taxon>Pseudomonadati</taxon>
        <taxon>Pseudomonadota</taxon>
        <taxon>Alphaproteobacteria</taxon>
        <taxon>Hyphomicrobiales</taxon>
        <taxon>Nitrobacteraceae</taxon>
        <taxon>Bradyrhizobium</taxon>
    </lineage>
</organism>
<comment type="caution">
    <text evidence="8">The sequence shown here is derived from an EMBL/GenBank/DDBJ whole genome shotgun (WGS) entry which is preliminary data.</text>
</comment>
<dbReference type="Proteomes" id="UP001315278">
    <property type="component" value="Unassembled WGS sequence"/>
</dbReference>
<feature type="transmembrane region" description="Helical" evidence="6">
    <location>
        <begin position="27"/>
        <end position="49"/>
    </location>
</feature>
<feature type="transmembrane region" description="Helical" evidence="6">
    <location>
        <begin position="70"/>
        <end position="96"/>
    </location>
</feature>
<evidence type="ECO:0000313" key="8">
    <source>
        <dbReference type="EMBL" id="MBR0796261.1"/>
    </source>
</evidence>
<name>A0ABS5FIP3_9BRAD</name>
<evidence type="ECO:0000259" key="7">
    <source>
        <dbReference type="Pfam" id="PF12821"/>
    </source>
</evidence>
<evidence type="ECO:0000256" key="6">
    <source>
        <dbReference type="SAM" id="Phobius"/>
    </source>
</evidence>
<evidence type="ECO:0000256" key="3">
    <source>
        <dbReference type="ARBA" id="ARBA00022989"/>
    </source>
</evidence>
<proteinExistence type="inferred from homology"/>
<comment type="similarity">
    <text evidence="5">Belongs to the ThrE exporter (TC 2.A.79) family.</text>
</comment>
<keyword evidence="2 6" id="KW-0812">Transmembrane</keyword>
<evidence type="ECO:0000313" key="9">
    <source>
        <dbReference type="Proteomes" id="UP001315278"/>
    </source>
</evidence>
<feature type="transmembrane region" description="Helical" evidence="6">
    <location>
        <begin position="144"/>
        <end position="168"/>
    </location>
</feature>
<keyword evidence="3 6" id="KW-1133">Transmembrane helix</keyword>
<protein>
    <submittedName>
        <fullName evidence="8">Threonine/serine exporter family protein</fullName>
    </submittedName>
</protein>
<keyword evidence="9" id="KW-1185">Reference proteome</keyword>
<evidence type="ECO:0000256" key="4">
    <source>
        <dbReference type="ARBA" id="ARBA00023136"/>
    </source>
</evidence>
<evidence type="ECO:0000256" key="1">
    <source>
        <dbReference type="ARBA" id="ARBA00004141"/>
    </source>
</evidence>
<reference evidence="9" key="1">
    <citation type="journal article" date="2021" name="ISME J.">
        <title>Evolutionary origin and ecological implication of a unique nif island in free-living Bradyrhizobium lineages.</title>
        <authorList>
            <person name="Tao J."/>
        </authorList>
    </citation>
    <scope>NUCLEOTIDE SEQUENCE [LARGE SCALE GENOMIC DNA]</scope>
    <source>
        <strain evidence="9">SZCCT0434</strain>
    </source>
</reference>
<dbReference type="InterPro" id="IPR024528">
    <property type="entry name" value="ThrE_2"/>
</dbReference>
<keyword evidence="4 6" id="KW-0472">Membrane</keyword>
<comment type="subcellular location">
    <subcellularLocation>
        <location evidence="1">Membrane</location>
        <topology evidence="1">Multi-pass membrane protein</topology>
    </subcellularLocation>
</comment>
<gene>
    <name evidence="8" type="ORF">JQ615_12780</name>
</gene>
<dbReference type="Pfam" id="PF12821">
    <property type="entry name" value="ThrE_2"/>
    <property type="match status" value="1"/>
</dbReference>